<dbReference type="GO" id="GO:0006515">
    <property type="term" value="P:protein quality control for misfolded or incompletely synthesized proteins"/>
    <property type="evidence" value="ECO:0007669"/>
    <property type="project" value="TreeGrafter"/>
</dbReference>
<dbReference type="PANTHER" id="PTHR10381">
    <property type="entry name" value="ATP-DEPENDENT CLP PROTEASE PROTEOLYTIC SUBUNIT"/>
    <property type="match status" value="1"/>
</dbReference>
<proteinExistence type="predicted"/>
<evidence type="ECO:0000313" key="2">
    <source>
        <dbReference type="Proteomes" id="UP000176650"/>
    </source>
</evidence>
<protein>
    <recommendedName>
        <fullName evidence="3">ATP-dependent Clp protease proteolytic subunit</fullName>
    </recommendedName>
</protein>
<dbReference type="Gene3D" id="3.90.226.10">
    <property type="entry name" value="2-enoyl-CoA Hydratase, Chain A, domain 1"/>
    <property type="match status" value="1"/>
</dbReference>
<dbReference type="STRING" id="1797298.A2988_01065"/>
<accession>A0A1F5BTX3</accession>
<dbReference type="AlphaFoldDB" id="A0A1F5BTX3"/>
<gene>
    <name evidence="1" type="ORF">A2988_01065</name>
</gene>
<organism evidence="1 2">
    <name type="scientific">Candidatus Azambacteria bacterium RIFCSPLOWO2_01_FULL_46_25</name>
    <dbReference type="NCBI Taxonomy" id="1797298"/>
    <lineage>
        <taxon>Bacteria</taxon>
        <taxon>Candidatus Azamiibacteriota</taxon>
    </lineage>
</organism>
<evidence type="ECO:0000313" key="1">
    <source>
        <dbReference type="EMBL" id="OGD34060.1"/>
    </source>
</evidence>
<dbReference type="Pfam" id="PF00574">
    <property type="entry name" value="CLP_protease"/>
    <property type="match status" value="1"/>
</dbReference>
<sequence>MRQVKVEEIHALLKERTVVFEGRITQEEVERIKRLLLELVSRDTHTPITLSIIDSSGGDARPGLALHDFISSLGTEVHGIVRHAANSTAALVLQACVRRSAHQDASFTIHDNDVEIKGTVKTLRKHFYAALNAAEKRQERIYEIFAERTRRSMEEIEHACGGSMRMNAHEAMKFGLIDEVI</sequence>
<dbReference type="GO" id="GO:0009368">
    <property type="term" value="C:endopeptidase Clp complex"/>
    <property type="evidence" value="ECO:0007669"/>
    <property type="project" value="TreeGrafter"/>
</dbReference>
<dbReference type="InterPro" id="IPR029045">
    <property type="entry name" value="ClpP/crotonase-like_dom_sf"/>
</dbReference>
<dbReference type="InterPro" id="IPR023562">
    <property type="entry name" value="ClpP/TepA"/>
</dbReference>
<dbReference type="GO" id="GO:0051117">
    <property type="term" value="F:ATPase binding"/>
    <property type="evidence" value="ECO:0007669"/>
    <property type="project" value="TreeGrafter"/>
</dbReference>
<dbReference type="PANTHER" id="PTHR10381:SF11">
    <property type="entry name" value="ATP-DEPENDENT CLP PROTEASE PROTEOLYTIC SUBUNIT, MITOCHONDRIAL"/>
    <property type="match status" value="1"/>
</dbReference>
<dbReference type="GO" id="GO:0004252">
    <property type="term" value="F:serine-type endopeptidase activity"/>
    <property type="evidence" value="ECO:0007669"/>
    <property type="project" value="TreeGrafter"/>
</dbReference>
<evidence type="ECO:0008006" key="3">
    <source>
        <dbReference type="Google" id="ProtNLM"/>
    </source>
</evidence>
<name>A0A1F5BTX3_9BACT</name>
<dbReference type="GO" id="GO:0004176">
    <property type="term" value="F:ATP-dependent peptidase activity"/>
    <property type="evidence" value="ECO:0007669"/>
    <property type="project" value="TreeGrafter"/>
</dbReference>
<dbReference type="Proteomes" id="UP000176650">
    <property type="component" value="Unassembled WGS sequence"/>
</dbReference>
<dbReference type="EMBL" id="MEYS01000002">
    <property type="protein sequence ID" value="OGD34060.1"/>
    <property type="molecule type" value="Genomic_DNA"/>
</dbReference>
<comment type="caution">
    <text evidence="1">The sequence shown here is derived from an EMBL/GenBank/DDBJ whole genome shotgun (WGS) entry which is preliminary data.</text>
</comment>
<reference evidence="1 2" key="1">
    <citation type="journal article" date="2016" name="Nat. Commun.">
        <title>Thousands of microbial genomes shed light on interconnected biogeochemical processes in an aquifer system.</title>
        <authorList>
            <person name="Anantharaman K."/>
            <person name="Brown C.T."/>
            <person name="Hug L.A."/>
            <person name="Sharon I."/>
            <person name="Castelle C.J."/>
            <person name="Probst A.J."/>
            <person name="Thomas B.C."/>
            <person name="Singh A."/>
            <person name="Wilkins M.J."/>
            <person name="Karaoz U."/>
            <person name="Brodie E.L."/>
            <person name="Williams K.H."/>
            <person name="Hubbard S.S."/>
            <person name="Banfield J.F."/>
        </authorList>
    </citation>
    <scope>NUCLEOTIDE SEQUENCE [LARGE SCALE GENOMIC DNA]</scope>
</reference>
<dbReference type="SUPFAM" id="SSF52096">
    <property type="entry name" value="ClpP/crotonase"/>
    <property type="match status" value="1"/>
</dbReference>